<dbReference type="Proteomes" id="UP001279734">
    <property type="component" value="Unassembled WGS sequence"/>
</dbReference>
<dbReference type="InterPro" id="IPR053134">
    <property type="entry name" value="RNA-dir_DNA_polymerase"/>
</dbReference>
<dbReference type="PANTHER" id="PTHR24559">
    <property type="entry name" value="TRANSPOSON TY3-I GAG-POL POLYPROTEIN"/>
    <property type="match status" value="1"/>
</dbReference>
<evidence type="ECO:0000313" key="3">
    <source>
        <dbReference type="Proteomes" id="UP001279734"/>
    </source>
</evidence>
<dbReference type="AlphaFoldDB" id="A0AAD3T0A5"/>
<dbReference type="Gene3D" id="3.10.10.10">
    <property type="entry name" value="HIV Type 1 Reverse Transcriptase, subunit A, domain 1"/>
    <property type="match status" value="1"/>
</dbReference>
<keyword evidence="3" id="KW-1185">Reference proteome</keyword>
<evidence type="ECO:0000259" key="1">
    <source>
        <dbReference type="Pfam" id="PF00078"/>
    </source>
</evidence>
<dbReference type="InterPro" id="IPR000477">
    <property type="entry name" value="RT_dom"/>
</dbReference>
<dbReference type="InterPro" id="IPR043128">
    <property type="entry name" value="Rev_trsase/Diguanyl_cyclase"/>
</dbReference>
<feature type="domain" description="Reverse transcriptase" evidence="1">
    <location>
        <begin position="3"/>
        <end position="123"/>
    </location>
</feature>
<dbReference type="PANTHER" id="PTHR24559:SF430">
    <property type="entry name" value="RNA-DIRECTED DNA POLYMERASE"/>
    <property type="match status" value="1"/>
</dbReference>
<accession>A0AAD3T0A5</accession>
<dbReference type="Pfam" id="PF00078">
    <property type="entry name" value="RVT_1"/>
    <property type="match status" value="1"/>
</dbReference>
<dbReference type="InterPro" id="IPR043502">
    <property type="entry name" value="DNA/RNA_pol_sf"/>
</dbReference>
<sequence>MFMDFTDVNKACPKDSFFRPRIDSLVNSISDYELLDFMDAYLGYNQIMMSLEDEEHTSFLTDQRTYCYKIIPFDLNNVGATHQMLINKVFKGQIRRNVEVYMDDMLVKSRMANHHIRDLDETFRS</sequence>
<dbReference type="SUPFAM" id="SSF56672">
    <property type="entry name" value="DNA/RNA polymerases"/>
    <property type="match status" value="1"/>
</dbReference>
<comment type="caution">
    <text evidence="2">The sequence shown here is derived from an EMBL/GenBank/DDBJ whole genome shotgun (WGS) entry which is preliminary data.</text>
</comment>
<organism evidence="2 3">
    <name type="scientific">Nepenthes gracilis</name>
    <name type="common">Slender pitcher plant</name>
    <dbReference type="NCBI Taxonomy" id="150966"/>
    <lineage>
        <taxon>Eukaryota</taxon>
        <taxon>Viridiplantae</taxon>
        <taxon>Streptophyta</taxon>
        <taxon>Embryophyta</taxon>
        <taxon>Tracheophyta</taxon>
        <taxon>Spermatophyta</taxon>
        <taxon>Magnoliopsida</taxon>
        <taxon>eudicotyledons</taxon>
        <taxon>Gunneridae</taxon>
        <taxon>Pentapetalae</taxon>
        <taxon>Caryophyllales</taxon>
        <taxon>Nepenthaceae</taxon>
        <taxon>Nepenthes</taxon>
    </lineage>
</organism>
<dbReference type="CDD" id="cd01647">
    <property type="entry name" value="RT_LTR"/>
    <property type="match status" value="1"/>
</dbReference>
<protein>
    <recommendedName>
        <fullName evidence="1">Reverse transcriptase domain-containing protein</fullName>
    </recommendedName>
</protein>
<reference evidence="2" key="1">
    <citation type="submission" date="2023-05" db="EMBL/GenBank/DDBJ databases">
        <title>Nepenthes gracilis genome sequencing.</title>
        <authorList>
            <person name="Fukushima K."/>
        </authorList>
    </citation>
    <scope>NUCLEOTIDE SEQUENCE</scope>
    <source>
        <strain evidence="2">SING2019-196</strain>
    </source>
</reference>
<evidence type="ECO:0000313" key="2">
    <source>
        <dbReference type="EMBL" id="GMH19742.1"/>
    </source>
</evidence>
<proteinExistence type="predicted"/>
<dbReference type="EMBL" id="BSYO01000021">
    <property type="protein sequence ID" value="GMH19742.1"/>
    <property type="molecule type" value="Genomic_DNA"/>
</dbReference>
<name>A0AAD3T0A5_NEPGR</name>
<dbReference type="Gene3D" id="3.30.70.270">
    <property type="match status" value="1"/>
</dbReference>
<gene>
    <name evidence="2" type="ORF">Nepgr_021583</name>
</gene>